<reference evidence="2 3" key="1">
    <citation type="submission" date="2021-04" db="EMBL/GenBank/DDBJ databases">
        <authorList>
            <person name="Rakotoarivonina H."/>
        </authorList>
    </citation>
    <scope>NUCLEOTIDE SEQUENCE [LARGE SCALE GENOMIC DNA]</scope>
    <source>
        <strain evidence="2 3">XE</strain>
    </source>
</reference>
<keyword evidence="3" id="KW-1185">Reference proteome</keyword>
<feature type="domain" description="Macro" evidence="1">
    <location>
        <begin position="1"/>
        <end position="144"/>
    </location>
</feature>
<evidence type="ECO:0000313" key="3">
    <source>
        <dbReference type="Proteomes" id="UP000681526"/>
    </source>
</evidence>
<comment type="caution">
    <text evidence="2">The sequence shown here is derived from an EMBL/GenBank/DDBJ whole genome shotgun (WGS) entry which is preliminary data.</text>
</comment>
<dbReference type="Pfam" id="PF01661">
    <property type="entry name" value="Macro"/>
    <property type="match status" value="1"/>
</dbReference>
<dbReference type="EMBL" id="CAJRAY010000080">
    <property type="protein sequence ID" value="CAG5091289.1"/>
    <property type="molecule type" value="Genomic_DNA"/>
</dbReference>
<protein>
    <submittedName>
        <fullName evidence="2">RNase III regulator YmdB</fullName>
        <ecNumber evidence="2">2.7.7.48</ecNumber>
    </submittedName>
</protein>
<proteinExistence type="predicted"/>
<sequence length="148" mass="16136">MGGGVCGAIFRAAGPAEMQAACDRLAPIRTGEAVITPGFALPAKHVIHAAGPIYNRQRAAECERLLRSAYLHSLRLAALHKCESIAFPLISSGIYGYPKAEALQVAVSAIRDFLARAERDMDVYLVVFDEESIRISEEQFGEFTRFGH</sequence>
<dbReference type="Gene3D" id="3.40.220.10">
    <property type="entry name" value="Leucine Aminopeptidase, subunit E, domain 1"/>
    <property type="match status" value="1"/>
</dbReference>
<organism evidence="2 3">
    <name type="scientific">Thermobacillus xylanilyticus</name>
    <dbReference type="NCBI Taxonomy" id="76633"/>
    <lineage>
        <taxon>Bacteria</taxon>
        <taxon>Bacillati</taxon>
        <taxon>Bacillota</taxon>
        <taxon>Bacilli</taxon>
        <taxon>Bacillales</taxon>
        <taxon>Paenibacillaceae</taxon>
        <taxon>Thermobacillus</taxon>
    </lineage>
</organism>
<dbReference type="EC" id="2.7.7.48" evidence="2"/>
<dbReference type="PANTHER" id="PTHR11106:SF27">
    <property type="entry name" value="MACRO DOMAIN-CONTAINING PROTEIN"/>
    <property type="match status" value="1"/>
</dbReference>
<keyword evidence="2" id="KW-0808">Transferase</keyword>
<dbReference type="PROSITE" id="PS51154">
    <property type="entry name" value="MACRO"/>
    <property type="match status" value="1"/>
</dbReference>
<keyword evidence="2" id="KW-0548">Nucleotidyltransferase</keyword>
<gene>
    <name evidence="2" type="primary">txxe 3071-ymdB</name>
    <name evidence="2" type="ORF">TXXE_15440</name>
</gene>
<dbReference type="Proteomes" id="UP000681526">
    <property type="component" value="Unassembled WGS sequence"/>
</dbReference>
<dbReference type="InterPro" id="IPR002589">
    <property type="entry name" value="Macro_dom"/>
</dbReference>
<accession>A0ABN7S6D7</accession>
<dbReference type="SUPFAM" id="SSF52949">
    <property type="entry name" value="Macro domain-like"/>
    <property type="match status" value="1"/>
</dbReference>
<evidence type="ECO:0000259" key="1">
    <source>
        <dbReference type="PROSITE" id="PS51154"/>
    </source>
</evidence>
<dbReference type="GO" id="GO:0003968">
    <property type="term" value="F:RNA-directed RNA polymerase activity"/>
    <property type="evidence" value="ECO:0007669"/>
    <property type="project" value="UniProtKB-EC"/>
</dbReference>
<name>A0ABN7S6D7_THEXY</name>
<evidence type="ECO:0000313" key="2">
    <source>
        <dbReference type="EMBL" id="CAG5091289.1"/>
    </source>
</evidence>
<dbReference type="RefSeq" id="WP_244860640.1">
    <property type="nucleotide sequence ID" value="NZ_CAJRAY010000080.1"/>
</dbReference>
<dbReference type="InterPro" id="IPR043472">
    <property type="entry name" value="Macro_dom-like"/>
</dbReference>
<dbReference type="SMART" id="SM00506">
    <property type="entry name" value="A1pp"/>
    <property type="match status" value="1"/>
</dbReference>
<dbReference type="PANTHER" id="PTHR11106">
    <property type="entry name" value="GANGLIOSIDE INDUCED DIFFERENTIATION ASSOCIATED PROTEIN 2-RELATED"/>
    <property type="match status" value="1"/>
</dbReference>